<accession>A0A125SL28</accession>
<evidence type="ECO:0000259" key="1">
    <source>
        <dbReference type="Pfam" id="PF00668"/>
    </source>
</evidence>
<reference evidence="2" key="1">
    <citation type="submission" date="2015-09" db="EMBL/GenBank/DDBJ databases">
        <authorList>
            <person name="Jackson K.R."/>
            <person name="Lunt B.L."/>
            <person name="Fisher J.N.B."/>
            <person name="Gardner A.V."/>
            <person name="Bailey M.E."/>
            <person name="Deus L.M."/>
            <person name="Earl A.S."/>
            <person name="Gibby P.D."/>
            <person name="Hartmann K.A."/>
            <person name="Liu J.E."/>
            <person name="Manci A.M."/>
            <person name="Nielsen D.A."/>
            <person name="Solomon M.B."/>
            <person name="Breakwell D.P."/>
            <person name="Burnett S.H."/>
            <person name="Grose J.H."/>
        </authorList>
    </citation>
    <scope>NUCLEOTIDE SEQUENCE</scope>
    <source>
        <strain evidence="2">ISBN3-Nov-94-8</strain>
    </source>
</reference>
<dbReference type="SUPFAM" id="SSF52777">
    <property type="entry name" value="CoA-dependent acyltransferases"/>
    <property type="match status" value="2"/>
</dbReference>
<dbReference type="GO" id="GO:0016874">
    <property type="term" value="F:ligase activity"/>
    <property type="evidence" value="ECO:0007669"/>
    <property type="project" value="UniProtKB-KW"/>
</dbReference>
<dbReference type="Pfam" id="PF00668">
    <property type="entry name" value="Condensation"/>
    <property type="match status" value="1"/>
</dbReference>
<dbReference type="InterPro" id="IPR001242">
    <property type="entry name" value="Condensation_dom"/>
</dbReference>
<keyword evidence="2" id="KW-0436">Ligase</keyword>
<protein>
    <submittedName>
        <fullName evidence="2">Fatty acid CoA-ligase</fullName>
    </submittedName>
</protein>
<dbReference type="GO" id="GO:0008610">
    <property type="term" value="P:lipid biosynthetic process"/>
    <property type="evidence" value="ECO:0007669"/>
    <property type="project" value="UniProtKB-ARBA"/>
</dbReference>
<dbReference type="PANTHER" id="PTHR28037">
    <property type="entry name" value="ALCOHOL O-ACETYLTRANSFERASE 1-RELATED"/>
    <property type="match status" value="1"/>
</dbReference>
<dbReference type="Gene3D" id="3.30.559.10">
    <property type="entry name" value="Chloramphenicol acetyltransferase-like domain"/>
    <property type="match status" value="1"/>
</dbReference>
<dbReference type="AlphaFoldDB" id="A0A125SL28"/>
<organism evidence="2">
    <name type="scientific">Leptolyngbya sp. ISBN3-Nov-94-8</name>
    <dbReference type="NCBI Taxonomy" id="1798139"/>
    <lineage>
        <taxon>Bacteria</taxon>
        <taxon>Bacillati</taxon>
        <taxon>Cyanobacteriota</taxon>
        <taxon>Cyanophyceae</taxon>
        <taxon>Leptolyngbyales</taxon>
        <taxon>Leptolyngbyaceae</taxon>
        <taxon>Leptolyngbya group</taxon>
        <taxon>Leptolyngbya</taxon>
    </lineage>
</organism>
<dbReference type="Gene3D" id="3.30.559.30">
    <property type="entry name" value="Nonribosomal peptide synthetase, condensation domain"/>
    <property type="match status" value="1"/>
</dbReference>
<proteinExistence type="predicted"/>
<feature type="domain" description="Condensation" evidence="1">
    <location>
        <begin position="40"/>
        <end position="355"/>
    </location>
</feature>
<sequence>MNDLLTLFKRKLNTQAPTSPDNRPTIARPLGKMEYSAWIFDQASPFNIGAAVDIHGNVTEDTLAQVLRWCQIRYPMLRSILRQEHQKLYFACYEPAEAPVIPIEMCSSTEENRDRIATEELRRPFDGYHELMIRVKLVRFSEDYCSVFVTFQHLIGDGFSHANLLVDIVNLLGTVSSGDSLPSPEPLPFPPMLEDGMASRFKGIKGLLQLVSCQSKVMGQLNQLGDMPAPLRNDADVPFAERRPIVETFTFNAAETASLIAYAKQEQVTLYALLIAITMDVIHPLLAESPKQKDTTERVITMPMPINLRPFLSIPKNDFGLFSSTVDVVRKLTDKKNIPEMAKDIRREIKSAMKKDSPRLFVMPTVAAIMDWKLFFPKGSKGVDRAARFIVSMAKYSSTSLTFLNLTRMSTKTGNFTVTNARGYVAPSILGTALFSAVLFKDLLNIHLSYNEKQFSGEDAALLKHRFKTTALAVAQGSNTMAQSKP</sequence>
<name>A0A125SL28_9CYAN</name>
<dbReference type="InterPro" id="IPR023213">
    <property type="entry name" value="CAT-like_dom_sf"/>
</dbReference>
<dbReference type="EMBL" id="KT727016">
    <property type="protein sequence ID" value="AMH40429.1"/>
    <property type="molecule type" value="Genomic_DNA"/>
</dbReference>
<dbReference type="InterPro" id="IPR052058">
    <property type="entry name" value="Alcohol_O-acetyltransferase"/>
</dbReference>
<dbReference type="PANTHER" id="PTHR28037:SF1">
    <property type="entry name" value="ALCOHOL O-ACETYLTRANSFERASE 1-RELATED"/>
    <property type="match status" value="1"/>
</dbReference>
<evidence type="ECO:0000313" key="2">
    <source>
        <dbReference type="EMBL" id="AMH40429.1"/>
    </source>
</evidence>
<gene>
    <name evidence="2" type="primary">phmM</name>
</gene>